<dbReference type="OrthoDB" id="2227923at2"/>
<dbReference type="STRING" id="246199.CUS_5736"/>
<dbReference type="eggNOG" id="ENOG50331VU">
    <property type="taxonomic scope" value="Bacteria"/>
</dbReference>
<dbReference type="RefSeq" id="WP_004167498.1">
    <property type="nucleotide sequence ID" value="NZ_ADKM02000128.1"/>
</dbReference>
<gene>
    <name evidence="1" type="ORF">CUS_5736</name>
</gene>
<protein>
    <submittedName>
        <fullName evidence="1">Uncharacterized protein</fullName>
    </submittedName>
</protein>
<comment type="caution">
    <text evidence="1">The sequence shown here is derived from an EMBL/GenBank/DDBJ whole genome shotgun (WGS) entry which is preliminary data.</text>
</comment>
<accession>E9SGR0</accession>
<evidence type="ECO:0000313" key="2">
    <source>
        <dbReference type="Proteomes" id="UP000004259"/>
    </source>
</evidence>
<evidence type="ECO:0000313" key="1">
    <source>
        <dbReference type="EMBL" id="EGC01539.1"/>
    </source>
</evidence>
<sequence length="184" mass="20346">MSINLCAGVSSPGADKVESSFCRNGREVSGLLSAEQILSCAREYIGLLPKQLFFFIDLPREDGEGYDSYILDCTKKVALALLDCYGDLLMNDGPSRFGFGGYPCEDEMMFGEFQEFYAYCDSIRAEKISEMLEKIGVKKKDKADSLSDYMSDDDEGVLTPIESDGITVYDLPELLHDAGMVLNS</sequence>
<organism evidence="1 2">
    <name type="scientific">Ruminococcus albus 8</name>
    <dbReference type="NCBI Taxonomy" id="246199"/>
    <lineage>
        <taxon>Bacteria</taxon>
        <taxon>Bacillati</taxon>
        <taxon>Bacillota</taxon>
        <taxon>Clostridia</taxon>
        <taxon>Eubacteriales</taxon>
        <taxon>Oscillospiraceae</taxon>
        <taxon>Ruminococcus</taxon>
    </lineage>
</organism>
<dbReference type="EMBL" id="ADKM02000128">
    <property type="protein sequence ID" value="EGC01539.1"/>
    <property type="molecule type" value="Genomic_DNA"/>
</dbReference>
<dbReference type="AlphaFoldDB" id="E9SGR0"/>
<proteinExistence type="predicted"/>
<keyword evidence="2" id="KW-1185">Reference proteome</keyword>
<reference evidence="1 2" key="1">
    <citation type="submission" date="2011-02" db="EMBL/GenBank/DDBJ databases">
        <authorList>
            <person name="Nelson K.E."/>
            <person name="Sutton G."/>
            <person name="Torralba M."/>
            <person name="Durkin S."/>
            <person name="Harkins D."/>
            <person name="Montgomery R."/>
            <person name="Ziemer C."/>
            <person name="Klaassens E."/>
            <person name="Ocuiv P."/>
            <person name="Morrison M."/>
        </authorList>
    </citation>
    <scope>NUCLEOTIDE SEQUENCE [LARGE SCALE GENOMIC DNA]</scope>
    <source>
        <strain evidence="1 2">8</strain>
    </source>
</reference>
<dbReference type="Proteomes" id="UP000004259">
    <property type="component" value="Unassembled WGS sequence"/>
</dbReference>
<name>E9SGR0_RUMAL</name>